<dbReference type="EMBL" id="MU150264">
    <property type="protein sequence ID" value="KAF9463206.1"/>
    <property type="molecule type" value="Genomic_DNA"/>
</dbReference>
<dbReference type="OrthoDB" id="2816594at2759"/>
<protein>
    <submittedName>
        <fullName evidence="1">Uncharacterized protein</fullName>
    </submittedName>
</protein>
<gene>
    <name evidence="1" type="ORF">BDZ94DRAFT_629302</name>
</gene>
<reference evidence="1" key="1">
    <citation type="submission" date="2020-11" db="EMBL/GenBank/DDBJ databases">
        <authorList>
            <consortium name="DOE Joint Genome Institute"/>
            <person name="Ahrendt S."/>
            <person name="Riley R."/>
            <person name="Andreopoulos W."/>
            <person name="Labutti K."/>
            <person name="Pangilinan J."/>
            <person name="Ruiz-Duenas F.J."/>
            <person name="Barrasa J.M."/>
            <person name="Sanchez-Garcia M."/>
            <person name="Camarero S."/>
            <person name="Miyauchi S."/>
            <person name="Serrano A."/>
            <person name="Linde D."/>
            <person name="Babiker R."/>
            <person name="Drula E."/>
            <person name="Ayuso-Fernandez I."/>
            <person name="Pacheco R."/>
            <person name="Padilla G."/>
            <person name="Ferreira P."/>
            <person name="Barriuso J."/>
            <person name="Kellner H."/>
            <person name="Castanera R."/>
            <person name="Alfaro M."/>
            <person name="Ramirez L."/>
            <person name="Pisabarro A.G."/>
            <person name="Kuo A."/>
            <person name="Tritt A."/>
            <person name="Lipzen A."/>
            <person name="He G."/>
            <person name="Yan M."/>
            <person name="Ng V."/>
            <person name="Cullen D."/>
            <person name="Martin F."/>
            <person name="Rosso M.-N."/>
            <person name="Henrissat B."/>
            <person name="Hibbett D."/>
            <person name="Martinez A.T."/>
            <person name="Grigoriev I.V."/>
        </authorList>
    </citation>
    <scope>NUCLEOTIDE SEQUENCE</scope>
    <source>
        <strain evidence="1">CBS 247.69</strain>
    </source>
</reference>
<comment type="caution">
    <text evidence="1">The sequence shown here is derived from an EMBL/GenBank/DDBJ whole genome shotgun (WGS) entry which is preliminary data.</text>
</comment>
<name>A0A9P6CEP6_9AGAR</name>
<evidence type="ECO:0000313" key="2">
    <source>
        <dbReference type="Proteomes" id="UP000807353"/>
    </source>
</evidence>
<evidence type="ECO:0000313" key="1">
    <source>
        <dbReference type="EMBL" id="KAF9463206.1"/>
    </source>
</evidence>
<proteinExistence type="predicted"/>
<organism evidence="1 2">
    <name type="scientific">Collybia nuda</name>
    <dbReference type="NCBI Taxonomy" id="64659"/>
    <lineage>
        <taxon>Eukaryota</taxon>
        <taxon>Fungi</taxon>
        <taxon>Dikarya</taxon>
        <taxon>Basidiomycota</taxon>
        <taxon>Agaricomycotina</taxon>
        <taxon>Agaricomycetes</taxon>
        <taxon>Agaricomycetidae</taxon>
        <taxon>Agaricales</taxon>
        <taxon>Tricholomatineae</taxon>
        <taxon>Clitocybaceae</taxon>
        <taxon>Collybia</taxon>
    </lineage>
</organism>
<dbReference type="Proteomes" id="UP000807353">
    <property type="component" value="Unassembled WGS sequence"/>
</dbReference>
<sequence>MCHREVHYTRHCCGHDNPHFEYRVDCKSAQCRYSASHNIKCTSCSTTCKQWLRPAQSVVTAKMQALCFHCSVYRP</sequence>
<dbReference type="AlphaFoldDB" id="A0A9P6CEP6"/>
<keyword evidence="2" id="KW-1185">Reference proteome</keyword>
<accession>A0A9P6CEP6</accession>